<feature type="compositionally biased region" description="Low complexity" evidence="1">
    <location>
        <begin position="258"/>
        <end position="274"/>
    </location>
</feature>
<evidence type="ECO:0000259" key="2">
    <source>
        <dbReference type="PROSITE" id="PS50188"/>
    </source>
</evidence>
<gene>
    <name evidence="4" type="ORF">COHA_003836</name>
</gene>
<dbReference type="SMART" id="SM00757">
    <property type="entry name" value="CRA"/>
    <property type="match status" value="1"/>
</dbReference>
<protein>
    <submittedName>
        <fullName evidence="4">Uncharacterized protein</fullName>
    </submittedName>
</protein>
<dbReference type="SMART" id="SM00668">
    <property type="entry name" value="CTLH"/>
    <property type="match status" value="1"/>
</dbReference>
<dbReference type="InterPro" id="IPR044736">
    <property type="entry name" value="Gid1/RanBPM/SPLA_SPRY"/>
</dbReference>
<dbReference type="InterPro" id="IPR024964">
    <property type="entry name" value="CTLH/CRA"/>
</dbReference>
<dbReference type="SUPFAM" id="SSF49899">
    <property type="entry name" value="Concanavalin A-like lectins/glucanases"/>
    <property type="match status" value="1"/>
</dbReference>
<dbReference type="InterPro" id="IPR006594">
    <property type="entry name" value="LisH"/>
</dbReference>
<evidence type="ECO:0000259" key="3">
    <source>
        <dbReference type="PROSITE" id="PS50897"/>
    </source>
</evidence>
<organism evidence="4 5">
    <name type="scientific">Chlorella ohadii</name>
    <dbReference type="NCBI Taxonomy" id="2649997"/>
    <lineage>
        <taxon>Eukaryota</taxon>
        <taxon>Viridiplantae</taxon>
        <taxon>Chlorophyta</taxon>
        <taxon>core chlorophytes</taxon>
        <taxon>Trebouxiophyceae</taxon>
        <taxon>Chlorellales</taxon>
        <taxon>Chlorellaceae</taxon>
        <taxon>Chlorella clade</taxon>
        <taxon>Chlorella</taxon>
    </lineage>
</organism>
<feature type="domain" description="B30.2/SPRY" evidence="2">
    <location>
        <begin position="1"/>
        <end position="180"/>
    </location>
</feature>
<dbReference type="Pfam" id="PF10607">
    <property type="entry name" value="CTLH"/>
    <property type="match status" value="1"/>
</dbReference>
<evidence type="ECO:0000313" key="4">
    <source>
        <dbReference type="EMBL" id="KAI7842482.1"/>
    </source>
</evidence>
<dbReference type="Gene3D" id="2.60.120.920">
    <property type="match status" value="1"/>
</dbReference>
<reference evidence="4" key="1">
    <citation type="submission" date="2020-11" db="EMBL/GenBank/DDBJ databases">
        <title>Chlorella ohadii genome sequencing and assembly.</title>
        <authorList>
            <person name="Murik O."/>
            <person name="Treves H."/>
            <person name="Kedem I."/>
            <person name="Shotland Y."/>
            <person name="Kaplan A."/>
        </authorList>
    </citation>
    <scope>NUCLEOTIDE SEQUENCE</scope>
    <source>
        <strain evidence="4">1</strain>
    </source>
</reference>
<name>A0AAD5H7M3_9CHLO</name>
<evidence type="ECO:0000313" key="5">
    <source>
        <dbReference type="Proteomes" id="UP001205105"/>
    </source>
</evidence>
<dbReference type="PROSITE" id="PS50896">
    <property type="entry name" value="LISH"/>
    <property type="match status" value="1"/>
</dbReference>
<dbReference type="EMBL" id="JADXDR010000052">
    <property type="protein sequence ID" value="KAI7842482.1"/>
    <property type="molecule type" value="Genomic_DNA"/>
</dbReference>
<dbReference type="InterPro" id="IPR043136">
    <property type="entry name" value="B30.2/SPRY_sf"/>
</dbReference>
<evidence type="ECO:0000256" key="1">
    <source>
        <dbReference type="SAM" id="MobiDB-lite"/>
    </source>
</evidence>
<accession>A0AAD5H7M3</accession>
<dbReference type="InterPro" id="IPR001870">
    <property type="entry name" value="B30.2/SPRY"/>
</dbReference>
<comment type="caution">
    <text evidence="4">The sequence shown here is derived from an EMBL/GenBank/DDBJ whole genome shotgun (WGS) entry which is preliminary data.</text>
</comment>
<dbReference type="InterPro" id="IPR013320">
    <property type="entry name" value="ConA-like_dom_sf"/>
</dbReference>
<dbReference type="Pfam" id="PF00622">
    <property type="entry name" value="SPRY"/>
    <property type="match status" value="1"/>
</dbReference>
<dbReference type="AlphaFoldDB" id="A0AAD5H7M3"/>
<dbReference type="Proteomes" id="UP001205105">
    <property type="component" value="Unassembled WGS sequence"/>
</dbReference>
<dbReference type="CDD" id="cd12885">
    <property type="entry name" value="SPRY_RanBP_like"/>
    <property type="match status" value="1"/>
</dbReference>
<keyword evidence="5" id="KW-1185">Reference proteome</keyword>
<feature type="region of interest" description="Disordered" evidence="1">
    <location>
        <begin position="258"/>
        <end position="279"/>
    </location>
</feature>
<dbReference type="PANTHER" id="PTHR12864">
    <property type="entry name" value="RAN BINDING PROTEIN 9-RELATED"/>
    <property type="match status" value="1"/>
</dbReference>
<dbReference type="PROSITE" id="PS50188">
    <property type="entry name" value="B302_SPRY"/>
    <property type="match status" value="1"/>
</dbReference>
<dbReference type="InterPro" id="IPR003877">
    <property type="entry name" value="SPRY_dom"/>
</dbReference>
<dbReference type="PROSITE" id="PS50897">
    <property type="entry name" value="CTLH"/>
    <property type="match status" value="1"/>
</dbReference>
<dbReference type="InterPro" id="IPR006595">
    <property type="entry name" value="CTLH_C"/>
</dbReference>
<dbReference type="InterPro" id="IPR013144">
    <property type="entry name" value="CRA_dom"/>
</dbReference>
<dbReference type="SMART" id="SM00449">
    <property type="entry name" value="SPRY"/>
    <property type="match status" value="1"/>
</dbReference>
<dbReference type="InterPro" id="IPR050618">
    <property type="entry name" value="Ubq-SigPath_Reg"/>
</dbReference>
<feature type="domain" description="CTLH" evidence="3">
    <location>
        <begin position="293"/>
        <end position="359"/>
    </location>
</feature>
<proteinExistence type="predicted"/>
<sequence length="458" mass="48298">MASRPPAEPAPSELNTQSLTFLEVGKDKLSVRYNGPAQHDNDVGSIQSNNPVPLRRLVYYFEITVKEASGGSISLGFSDRNFKQGRHPGFEPHSYGYRGDTGRKHHSTLPVRGEEYGPSFGPGDVIGAGIHLTKHEIFFTKNGEHLGVAFRNVGGHPLFPTIGLHSQGAKVEVNFGRQPFHYDWNVLVAREEAAQQEALHSTSVSAGEVHQIVRDYLLHYGYADTLAAFDTAAGMAEAEANFGAAAADALQPSVAAVQQQQQQGAASPPAAAAAGGSGGGSSAAHEAALLPLRAQLRQQLMAGDTAAAQALLQQHAPELLAAAASSAGAAGTAGGGFELRFHLACQHYIELIRRGDIIGALGYAEGPLSTLRGASLDHDARLRDVVALIAYQQPEQSPLSALLAPAQREATADVVNAALLRSRLPAGTPEPQAALELVLRQLSAAQVRWGGPAPCWRA</sequence>